<sequence>MNKELDDVAYPSDAFLLEEMGELARKEKTLKEVEVLIESERRRWCKKERDRDLPCSDSDLYGGGLRCLRYSACGLGSNGTDRLVQLVQGMQHNNSKSEDGTLYGAKITGGGSGYWP</sequence>
<organism evidence="2 3">
    <name type="scientific">Brassica oleracea var. oleracea</name>
    <dbReference type="NCBI Taxonomy" id="109376"/>
    <lineage>
        <taxon>Eukaryota</taxon>
        <taxon>Viridiplantae</taxon>
        <taxon>Streptophyta</taxon>
        <taxon>Embryophyta</taxon>
        <taxon>Tracheophyta</taxon>
        <taxon>Spermatophyta</taxon>
        <taxon>Magnoliopsida</taxon>
        <taxon>eudicotyledons</taxon>
        <taxon>Gunneridae</taxon>
        <taxon>Pentapetalae</taxon>
        <taxon>rosids</taxon>
        <taxon>malvids</taxon>
        <taxon>Brassicales</taxon>
        <taxon>Brassicaceae</taxon>
        <taxon>Brassiceae</taxon>
        <taxon>Brassica</taxon>
    </lineage>
</organism>
<dbReference type="AlphaFoldDB" id="A0A0D3DM46"/>
<dbReference type="Proteomes" id="UP000032141">
    <property type="component" value="Chromosome C8"/>
</dbReference>
<reference evidence="2" key="2">
    <citation type="submission" date="2015-03" db="UniProtKB">
        <authorList>
            <consortium name="EnsemblPlants"/>
        </authorList>
    </citation>
    <scope>IDENTIFICATION</scope>
</reference>
<feature type="region of interest" description="Disordered" evidence="1">
    <location>
        <begin position="95"/>
        <end position="116"/>
    </location>
</feature>
<dbReference type="eggNOG" id="KOG0631">
    <property type="taxonomic scope" value="Eukaryota"/>
</dbReference>
<protein>
    <submittedName>
        <fullName evidence="2">Uncharacterized protein</fullName>
    </submittedName>
</protein>
<dbReference type="HOGENOM" id="CLU_2100296_0_0_1"/>
<evidence type="ECO:0000256" key="1">
    <source>
        <dbReference type="SAM" id="MobiDB-lite"/>
    </source>
</evidence>
<name>A0A0D3DM46_BRAOL</name>
<dbReference type="OMA" id="MQHNNSK"/>
<reference evidence="2 3" key="1">
    <citation type="journal article" date="2014" name="Genome Biol.">
        <title>Transcriptome and methylome profiling reveals relics of genome dominance in the mesopolyploid Brassica oleracea.</title>
        <authorList>
            <person name="Parkin I.A."/>
            <person name="Koh C."/>
            <person name="Tang H."/>
            <person name="Robinson S.J."/>
            <person name="Kagale S."/>
            <person name="Clarke W.E."/>
            <person name="Town C.D."/>
            <person name="Nixon J."/>
            <person name="Krishnakumar V."/>
            <person name="Bidwell S.L."/>
            <person name="Denoeud F."/>
            <person name="Belcram H."/>
            <person name="Links M.G."/>
            <person name="Just J."/>
            <person name="Clarke C."/>
            <person name="Bender T."/>
            <person name="Huebert T."/>
            <person name="Mason A.S."/>
            <person name="Pires J.C."/>
            <person name="Barker G."/>
            <person name="Moore J."/>
            <person name="Walley P.G."/>
            <person name="Manoli S."/>
            <person name="Batley J."/>
            <person name="Edwards D."/>
            <person name="Nelson M.N."/>
            <person name="Wang X."/>
            <person name="Paterson A.H."/>
            <person name="King G."/>
            <person name="Bancroft I."/>
            <person name="Chalhoub B."/>
            <person name="Sharpe A.G."/>
        </authorList>
    </citation>
    <scope>NUCLEOTIDE SEQUENCE</scope>
    <source>
        <strain evidence="2 3">cv. TO1000</strain>
    </source>
</reference>
<proteinExistence type="predicted"/>
<accession>A0A0D3DM46</accession>
<evidence type="ECO:0000313" key="3">
    <source>
        <dbReference type="Proteomes" id="UP000032141"/>
    </source>
</evidence>
<dbReference type="Gramene" id="Bo8g043240.1">
    <property type="protein sequence ID" value="Bo8g043240.1"/>
    <property type="gene ID" value="Bo8g043240"/>
</dbReference>
<dbReference type="STRING" id="109376.A0A0D3DM46"/>
<keyword evidence="3" id="KW-1185">Reference proteome</keyword>
<dbReference type="EnsemblPlants" id="Bo8g043240.1">
    <property type="protein sequence ID" value="Bo8g043240.1"/>
    <property type="gene ID" value="Bo8g043240"/>
</dbReference>
<feature type="compositionally biased region" description="Gly residues" evidence="1">
    <location>
        <begin position="107"/>
        <end position="116"/>
    </location>
</feature>
<evidence type="ECO:0000313" key="2">
    <source>
        <dbReference type="EnsemblPlants" id="Bo8g043240.1"/>
    </source>
</evidence>